<dbReference type="KEGG" id="pno:SNOG_05961"/>
<sequence>MSYADMAAKGPKQSPEEAQCLPIVRFAPTAIMQLT</sequence>
<dbReference type="EMBL" id="CH445332">
    <property type="protein sequence ID" value="EAT87025.1"/>
    <property type="molecule type" value="Genomic_DNA"/>
</dbReference>
<protein>
    <submittedName>
        <fullName evidence="1">Uncharacterized protein</fullName>
    </submittedName>
</protein>
<evidence type="ECO:0000313" key="1">
    <source>
        <dbReference type="EMBL" id="EAT87025.1"/>
    </source>
</evidence>
<gene>
    <name evidence="1" type="ORF">SNOG_05961</name>
</gene>
<dbReference type="GeneID" id="5973227"/>
<dbReference type="Proteomes" id="UP000001055">
    <property type="component" value="Unassembled WGS sequence"/>
</dbReference>
<proteinExistence type="predicted"/>
<accession>Q0UQK3</accession>
<evidence type="ECO:0000313" key="2">
    <source>
        <dbReference type="Proteomes" id="UP000001055"/>
    </source>
</evidence>
<dbReference type="InParanoid" id="Q0UQK3"/>
<name>Q0UQK3_PHANO</name>
<organism evidence="1 2">
    <name type="scientific">Phaeosphaeria nodorum (strain SN15 / ATCC MYA-4574 / FGSC 10173)</name>
    <name type="common">Glume blotch fungus</name>
    <name type="synonym">Parastagonospora nodorum</name>
    <dbReference type="NCBI Taxonomy" id="321614"/>
    <lineage>
        <taxon>Eukaryota</taxon>
        <taxon>Fungi</taxon>
        <taxon>Dikarya</taxon>
        <taxon>Ascomycota</taxon>
        <taxon>Pezizomycotina</taxon>
        <taxon>Dothideomycetes</taxon>
        <taxon>Pleosporomycetidae</taxon>
        <taxon>Pleosporales</taxon>
        <taxon>Pleosporineae</taxon>
        <taxon>Phaeosphaeriaceae</taxon>
        <taxon>Parastagonospora</taxon>
    </lineage>
</organism>
<dbReference type="HOGENOM" id="CLU_3368702_0_0_1"/>
<reference evidence="2" key="1">
    <citation type="journal article" date="2007" name="Plant Cell">
        <title>Dothideomycete-plant interactions illuminated by genome sequencing and EST analysis of the wheat pathogen Stagonospora nodorum.</title>
        <authorList>
            <person name="Hane J.K."/>
            <person name="Lowe R.G."/>
            <person name="Solomon P.S."/>
            <person name="Tan K.C."/>
            <person name="Schoch C.L."/>
            <person name="Spatafora J.W."/>
            <person name="Crous P.W."/>
            <person name="Kodira C."/>
            <person name="Birren B.W."/>
            <person name="Galagan J.E."/>
            <person name="Torriani S.F."/>
            <person name="McDonald B.A."/>
            <person name="Oliver R.P."/>
        </authorList>
    </citation>
    <scope>NUCLEOTIDE SEQUENCE [LARGE SCALE GENOMIC DNA]</scope>
    <source>
        <strain evidence="2">SN15 / ATCC MYA-4574 / FGSC 10173</strain>
    </source>
</reference>
<dbReference type="AlphaFoldDB" id="Q0UQK3"/>
<dbReference type="RefSeq" id="XP_001796350.1">
    <property type="nucleotide sequence ID" value="XM_001796298.1"/>
</dbReference>